<reference evidence="5" key="1">
    <citation type="journal article" date="2019" name="Int. J. Syst. Evol. Microbiol.">
        <title>The Global Catalogue of Microorganisms (GCM) 10K type strain sequencing project: providing services to taxonomists for standard genome sequencing and annotation.</title>
        <authorList>
            <consortium name="The Broad Institute Genomics Platform"/>
            <consortium name="The Broad Institute Genome Sequencing Center for Infectious Disease"/>
            <person name="Wu L."/>
            <person name="Ma J."/>
        </authorList>
    </citation>
    <scope>NUCLEOTIDE SEQUENCE [LARGE SCALE GENOMIC DNA]</scope>
    <source>
        <strain evidence="5">CGMCC 4.7093</strain>
    </source>
</reference>
<accession>A0ABV9YUW3</accession>
<dbReference type="Pfam" id="PF01740">
    <property type="entry name" value="STAS"/>
    <property type="match status" value="1"/>
</dbReference>
<name>A0ABV9YUW3_9PSEU</name>
<dbReference type="InterPro" id="IPR002645">
    <property type="entry name" value="STAS_dom"/>
</dbReference>
<organism evidence="4 5">
    <name type="scientific">Actinomycetospora atypica</name>
    <dbReference type="NCBI Taxonomy" id="1290095"/>
    <lineage>
        <taxon>Bacteria</taxon>
        <taxon>Bacillati</taxon>
        <taxon>Actinomycetota</taxon>
        <taxon>Actinomycetes</taxon>
        <taxon>Pseudonocardiales</taxon>
        <taxon>Pseudonocardiaceae</taxon>
        <taxon>Actinomycetospora</taxon>
    </lineage>
</organism>
<evidence type="ECO:0000259" key="3">
    <source>
        <dbReference type="PROSITE" id="PS50801"/>
    </source>
</evidence>
<sequence>MHPDDPVGPEPGAVEVAVRADSGAAVVAVAGDVDASAVATVRGAIEQALSATPRAVVLDLSAVALLASAGMTLLLEATEDLRDRGVPLLLAASARTVRRPLRITGLDRVLALHDDVPSALVAVADDHG</sequence>
<dbReference type="SUPFAM" id="SSF52091">
    <property type="entry name" value="SpoIIaa-like"/>
    <property type="match status" value="1"/>
</dbReference>
<evidence type="ECO:0000256" key="2">
    <source>
        <dbReference type="RuleBase" id="RU003749"/>
    </source>
</evidence>
<comment type="similarity">
    <text evidence="1 2">Belongs to the anti-sigma-factor antagonist family.</text>
</comment>
<evidence type="ECO:0000313" key="5">
    <source>
        <dbReference type="Proteomes" id="UP001595947"/>
    </source>
</evidence>
<dbReference type="Proteomes" id="UP001595947">
    <property type="component" value="Unassembled WGS sequence"/>
</dbReference>
<protein>
    <recommendedName>
        <fullName evidence="2">Anti-sigma factor antagonist</fullName>
    </recommendedName>
</protein>
<dbReference type="EMBL" id="JBHSIV010000046">
    <property type="protein sequence ID" value="MFC5065782.1"/>
    <property type="molecule type" value="Genomic_DNA"/>
</dbReference>
<dbReference type="CDD" id="cd07043">
    <property type="entry name" value="STAS_anti-anti-sigma_factors"/>
    <property type="match status" value="1"/>
</dbReference>
<evidence type="ECO:0000313" key="4">
    <source>
        <dbReference type="EMBL" id="MFC5065782.1"/>
    </source>
</evidence>
<dbReference type="PANTHER" id="PTHR33495:SF13">
    <property type="entry name" value="ANTI-SIGMA-F FACTOR ANTAGONIST RSFB"/>
    <property type="match status" value="1"/>
</dbReference>
<proteinExistence type="inferred from homology"/>
<feature type="domain" description="STAS" evidence="3">
    <location>
        <begin position="14"/>
        <end position="123"/>
    </location>
</feature>
<keyword evidence="5" id="KW-1185">Reference proteome</keyword>
<dbReference type="InterPro" id="IPR003658">
    <property type="entry name" value="Anti-sigma_ant"/>
</dbReference>
<comment type="caution">
    <text evidence="4">The sequence shown here is derived from an EMBL/GenBank/DDBJ whole genome shotgun (WGS) entry which is preliminary data.</text>
</comment>
<evidence type="ECO:0000256" key="1">
    <source>
        <dbReference type="ARBA" id="ARBA00009013"/>
    </source>
</evidence>
<dbReference type="Gene3D" id="3.30.750.24">
    <property type="entry name" value="STAS domain"/>
    <property type="match status" value="1"/>
</dbReference>
<dbReference type="InterPro" id="IPR036513">
    <property type="entry name" value="STAS_dom_sf"/>
</dbReference>
<dbReference type="PROSITE" id="PS50801">
    <property type="entry name" value="STAS"/>
    <property type="match status" value="1"/>
</dbReference>
<dbReference type="RefSeq" id="WP_378039102.1">
    <property type="nucleotide sequence ID" value="NZ_JBHSIV010000046.1"/>
</dbReference>
<dbReference type="NCBIfam" id="TIGR00377">
    <property type="entry name" value="ant_ant_sig"/>
    <property type="match status" value="1"/>
</dbReference>
<gene>
    <name evidence="4" type="ORF">ACFPBZ_26440</name>
</gene>
<dbReference type="PANTHER" id="PTHR33495">
    <property type="entry name" value="ANTI-SIGMA FACTOR ANTAGONIST TM_1081-RELATED-RELATED"/>
    <property type="match status" value="1"/>
</dbReference>